<organism evidence="1 2">
    <name type="scientific">Malus baccata</name>
    <name type="common">Siberian crab apple</name>
    <name type="synonym">Pyrus baccata</name>
    <dbReference type="NCBI Taxonomy" id="106549"/>
    <lineage>
        <taxon>Eukaryota</taxon>
        <taxon>Viridiplantae</taxon>
        <taxon>Streptophyta</taxon>
        <taxon>Embryophyta</taxon>
        <taxon>Tracheophyta</taxon>
        <taxon>Spermatophyta</taxon>
        <taxon>Magnoliopsida</taxon>
        <taxon>eudicotyledons</taxon>
        <taxon>Gunneridae</taxon>
        <taxon>Pentapetalae</taxon>
        <taxon>rosids</taxon>
        <taxon>fabids</taxon>
        <taxon>Rosales</taxon>
        <taxon>Rosaceae</taxon>
        <taxon>Amygdaloideae</taxon>
        <taxon>Maleae</taxon>
        <taxon>Malus</taxon>
    </lineage>
</organism>
<protein>
    <submittedName>
        <fullName evidence="1">Uncharacterized protein</fullName>
    </submittedName>
</protein>
<gene>
    <name evidence="1" type="ORF">C1H46_022692</name>
</gene>
<dbReference type="EMBL" id="VIEB01000410">
    <property type="protein sequence ID" value="TQD91732.1"/>
    <property type="molecule type" value="Genomic_DNA"/>
</dbReference>
<dbReference type="Proteomes" id="UP000315295">
    <property type="component" value="Unassembled WGS sequence"/>
</dbReference>
<dbReference type="AlphaFoldDB" id="A0A540LZN8"/>
<proteinExistence type="predicted"/>
<keyword evidence="2" id="KW-1185">Reference proteome</keyword>
<evidence type="ECO:0000313" key="2">
    <source>
        <dbReference type="Proteomes" id="UP000315295"/>
    </source>
</evidence>
<accession>A0A540LZN8</accession>
<evidence type="ECO:0000313" key="1">
    <source>
        <dbReference type="EMBL" id="TQD91732.1"/>
    </source>
</evidence>
<reference evidence="1 2" key="1">
    <citation type="journal article" date="2019" name="G3 (Bethesda)">
        <title>Sequencing of a Wild Apple (Malus baccata) Genome Unravels the Differences Between Cultivated and Wild Apple Species Regarding Disease Resistance and Cold Tolerance.</title>
        <authorList>
            <person name="Chen X."/>
        </authorList>
    </citation>
    <scope>NUCLEOTIDE SEQUENCE [LARGE SCALE GENOMIC DNA]</scope>
    <source>
        <strain evidence="2">cv. Shandingzi</strain>
        <tissue evidence="1">Leaves</tissue>
    </source>
</reference>
<sequence>MQEVEATTLKDKRCGDAGSVEELVVEVNLGFEGQKGNDVGGWEEEVWRWRWEWIICAGVDGVQEWKGREMWKMRKRFGGGGGNGLSVLGWMACRNGRDGKCGR</sequence>
<comment type="caution">
    <text evidence="1">The sequence shown here is derived from an EMBL/GenBank/DDBJ whole genome shotgun (WGS) entry which is preliminary data.</text>
</comment>
<name>A0A540LZN8_MALBA</name>